<keyword evidence="2" id="KW-0217">Developmental protein</keyword>
<dbReference type="InterPro" id="IPR038677">
    <property type="entry name" value="WIF_sf"/>
</dbReference>
<evidence type="ECO:0000256" key="2">
    <source>
        <dbReference type="ARBA" id="ARBA00022473"/>
    </source>
</evidence>
<dbReference type="CTD" id="90525"/>
<dbReference type="AlphaFoldDB" id="A0AAJ6VUW2"/>
<keyword evidence="4" id="KW-0732">Signal</keyword>
<evidence type="ECO:0000313" key="11">
    <source>
        <dbReference type="RefSeq" id="XP_003737157.1"/>
    </source>
</evidence>
<dbReference type="PROSITE" id="PS50026">
    <property type="entry name" value="EGF_3"/>
    <property type="match status" value="3"/>
</dbReference>
<name>A0AAJ6VUW2_9ACAR</name>
<feature type="domain" description="EGF-like" evidence="8">
    <location>
        <begin position="177"/>
        <end position="209"/>
    </location>
</feature>
<dbReference type="Pfam" id="PF00008">
    <property type="entry name" value="EGF"/>
    <property type="match status" value="1"/>
</dbReference>
<feature type="disulfide bond" evidence="7">
    <location>
        <begin position="263"/>
        <end position="272"/>
    </location>
</feature>
<keyword evidence="3" id="KW-0964">Secreted</keyword>
<evidence type="ECO:0000256" key="7">
    <source>
        <dbReference type="PROSITE-ProRule" id="PRU00076"/>
    </source>
</evidence>
<feature type="domain" description="WIF" evidence="9">
    <location>
        <begin position="35"/>
        <end position="172"/>
    </location>
</feature>
<dbReference type="InterPro" id="IPR050969">
    <property type="entry name" value="Dev_Signal_Modulators"/>
</dbReference>
<dbReference type="KEGG" id="goe:100901854"/>
<organism evidence="10 11">
    <name type="scientific">Galendromus occidentalis</name>
    <name type="common">western predatory mite</name>
    <dbReference type="NCBI Taxonomy" id="34638"/>
    <lineage>
        <taxon>Eukaryota</taxon>
        <taxon>Metazoa</taxon>
        <taxon>Ecdysozoa</taxon>
        <taxon>Arthropoda</taxon>
        <taxon>Chelicerata</taxon>
        <taxon>Arachnida</taxon>
        <taxon>Acari</taxon>
        <taxon>Parasitiformes</taxon>
        <taxon>Mesostigmata</taxon>
        <taxon>Gamasina</taxon>
        <taxon>Phytoseioidea</taxon>
        <taxon>Phytoseiidae</taxon>
        <taxon>Typhlodrominae</taxon>
        <taxon>Galendromus</taxon>
    </lineage>
</organism>
<evidence type="ECO:0000256" key="1">
    <source>
        <dbReference type="ARBA" id="ARBA00004613"/>
    </source>
</evidence>
<gene>
    <name evidence="11" type="primary">LOC100901854</name>
</gene>
<dbReference type="Gene3D" id="2.60.40.2170">
    <property type="entry name" value="Wnt, WIF domain"/>
    <property type="match status" value="1"/>
</dbReference>
<evidence type="ECO:0000256" key="6">
    <source>
        <dbReference type="ARBA" id="ARBA00023180"/>
    </source>
</evidence>
<comment type="subcellular location">
    <subcellularLocation>
        <location evidence="1">Secreted</location>
    </subcellularLocation>
</comment>
<feature type="domain" description="EGF-like" evidence="8">
    <location>
        <begin position="274"/>
        <end position="305"/>
    </location>
</feature>
<feature type="disulfide bond" evidence="7">
    <location>
        <begin position="295"/>
        <end position="304"/>
    </location>
</feature>
<sequence length="327" mass="36803">MSSWLGSAQFFVLSIVVVLYEFASARRRLGTDLSLWIDEQQVREFGGYGRISIIHDGHTEMFLQEPGFESSLPIIPERVNSVNFTWRSSEKKTYFYEIFDLDSYDRSVLNAPTISMPLQGLVPRNTTVFTVNMECVPNNTGSSDLSMAFTIRTVDMKPLKGMPIKFRLRKECLNNVPDSSCAERCANGGVCDSRNICRCERQYMGRFCEIPICYPACLNEGRCVAPGVCECVGGYIGNVCEGGICELPCLNGGKCVQKDICQCGRGYFGKRCEFSKCAIPCQNGGHCIGYNRCRCSRRFGGYQCEMVVGREPSRRPHPRKERKDLFV</sequence>
<reference evidence="11" key="1">
    <citation type="submission" date="2025-08" db="UniProtKB">
        <authorList>
            <consortium name="RefSeq"/>
        </authorList>
    </citation>
    <scope>IDENTIFICATION</scope>
</reference>
<keyword evidence="5 7" id="KW-1015">Disulfide bond</keyword>
<dbReference type="GO" id="GO:0009986">
    <property type="term" value="C:cell surface"/>
    <property type="evidence" value="ECO:0007669"/>
    <property type="project" value="TreeGrafter"/>
</dbReference>
<dbReference type="PROSITE" id="PS01186">
    <property type="entry name" value="EGF_2"/>
    <property type="match status" value="1"/>
</dbReference>
<dbReference type="SMART" id="SM00181">
    <property type="entry name" value="EGF"/>
    <property type="match status" value="4"/>
</dbReference>
<dbReference type="PANTHER" id="PTHR14949">
    <property type="entry name" value="EGF-LIKE-DOMAIN, MULTIPLE 7, 8"/>
    <property type="match status" value="1"/>
</dbReference>
<dbReference type="InterPro" id="IPR003306">
    <property type="entry name" value="WIF"/>
</dbReference>
<proteinExistence type="predicted"/>
<dbReference type="GeneID" id="100901854"/>
<dbReference type="InterPro" id="IPR000742">
    <property type="entry name" value="EGF"/>
</dbReference>
<dbReference type="PROSITE" id="PS00022">
    <property type="entry name" value="EGF_1"/>
    <property type="match status" value="3"/>
</dbReference>
<protein>
    <submittedName>
        <fullName evidence="11">Protein shifted</fullName>
    </submittedName>
</protein>
<feature type="disulfide bond" evidence="7">
    <location>
        <begin position="181"/>
        <end position="191"/>
    </location>
</feature>
<keyword evidence="6" id="KW-0325">Glycoprotein</keyword>
<evidence type="ECO:0000256" key="3">
    <source>
        <dbReference type="ARBA" id="ARBA00022525"/>
    </source>
</evidence>
<feature type="disulfide bond" evidence="7">
    <location>
        <begin position="199"/>
        <end position="208"/>
    </location>
</feature>
<accession>A0AAJ6VUW2</accession>
<dbReference type="RefSeq" id="XP_003737157.1">
    <property type="nucleotide sequence ID" value="XM_003737109.2"/>
</dbReference>
<keyword evidence="7" id="KW-0245">EGF-like domain</keyword>
<evidence type="ECO:0000259" key="9">
    <source>
        <dbReference type="PROSITE" id="PS50814"/>
    </source>
</evidence>
<evidence type="ECO:0000313" key="10">
    <source>
        <dbReference type="Proteomes" id="UP000694867"/>
    </source>
</evidence>
<comment type="caution">
    <text evidence="7">Lacks conserved residue(s) required for the propagation of feature annotation.</text>
</comment>
<dbReference type="PROSITE" id="PS50814">
    <property type="entry name" value="WIF"/>
    <property type="match status" value="1"/>
</dbReference>
<dbReference type="GO" id="GO:0005102">
    <property type="term" value="F:signaling receptor binding"/>
    <property type="evidence" value="ECO:0007669"/>
    <property type="project" value="TreeGrafter"/>
</dbReference>
<evidence type="ECO:0000259" key="8">
    <source>
        <dbReference type="PROSITE" id="PS50026"/>
    </source>
</evidence>
<dbReference type="Pfam" id="PF02019">
    <property type="entry name" value="WIF"/>
    <property type="match status" value="1"/>
</dbReference>
<dbReference type="SMART" id="SM00469">
    <property type="entry name" value="WIF"/>
    <property type="match status" value="1"/>
</dbReference>
<dbReference type="GO" id="GO:0005576">
    <property type="term" value="C:extracellular region"/>
    <property type="evidence" value="ECO:0007669"/>
    <property type="project" value="UniProtKB-SubCell"/>
</dbReference>
<dbReference type="Proteomes" id="UP000694867">
    <property type="component" value="Unplaced"/>
</dbReference>
<dbReference type="PANTHER" id="PTHR14949:SF32">
    <property type="entry name" value="WNT INHIBITORY FACTOR 1"/>
    <property type="match status" value="1"/>
</dbReference>
<evidence type="ECO:0000256" key="4">
    <source>
        <dbReference type="ARBA" id="ARBA00022729"/>
    </source>
</evidence>
<feature type="domain" description="EGF-like" evidence="8">
    <location>
        <begin position="241"/>
        <end position="273"/>
    </location>
</feature>
<feature type="disulfide bond" evidence="7">
    <location>
        <begin position="277"/>
        <end position="287"/>
    </location>
</feature>
<evidence type="ECO:0000256" key="5">
    <source>
        <dbReference type="ARBA" id="ARBA00023157"/>
    </source>
</evidence>
<keyword evidence="10" id="KW-1185">Reference proteome</keyword>
<dbReference type="Gene3D" id="2.10.25.10">
    <property type="entry name" value="Laminin"/>
    <property type="match status" value="4"/>
</dbReference>
<feature type="disulfide bond" evidence="7">
    <location>
        <begin position="245"/>
        <end position="255"/>
    </location>
</feature>